<evidence type="ECO:0000313" key="2">
    <source>
        <dbReference type="Proteomes" id="UP000276133"/>
    </source>
</evidence>
<dbReference type="EMBL" id="REGN01003913">
    <property type="protein sequence ID" value="RNA20148.1"/>
    <property type="molecule type" value="Genomic_DNA"/>
</dbReference>
<dbReference type="AlphaFoldDB" id="A0A3M7RA66"/>
<name>A0A3M7RA66_BRAPC</name>
<gene>
    <name evidence="1" type="ORF">BpHYR1_029514</name>
</gene>
<organism evidence="1 2">
    <name type="scientific">Brachionus plicatilis</name>
    <name type="common">Marine rotifer</name>
    <name type="synonym">Brachionus muelleri</name>
    <dbReference type="NCBI Taxonomy" id="10195"/>
    <lineage>
        <taxon>Eukaryota</taxon>
        <taxon>Metazoa</taxon>
        <taxon>Spiralia</taxon>
        <taxon>Gnathifera</taxon>
        <taxon>Rotifera</taxon>
        <taxon>Eurotatoria</taxon>
        <taxon>Monogononta</taxon>
        <taxon>Pseudotrocha</taxon>
        <taxon>Ploima</taxon>
        <taxon>Brachionidae</taxon>
        <taxon>Brachionus</taxon>
    </lineage>
</organism>
<protein>
    <submittedName>
        <fullName evidence="1">Uncharacterized protein</fullName>
    </submittedName>
</protein>
<comment type="caution">
    <text evidence="1">The sequence shown here is derived from an EMBL/GenBank/DDBJ whole genome shotgun (WGS) entry which is preliminary data.</text>
</comment>
<accession>A0A3M7RA66</accession>
<dbReference type="Proteomes" id="UP000276133">
    <property type="component" value="Unassembled WGS sequence"/>
</dbReference>
<evidence type="ECO:0000313" key="1">
    <source>
        <dbReference type="EMBL" id="RNA20148.1"/>
    </source>
</evidence>
<keyword evidence="2" id="KW-1185">Reference proteome</keyword>
<sequence length="132" mass="15855">MLHINEKKCNRYIRYKTDRNVDEIQLNHIMNSESVEPKTQSHESVLLDPSDQTLYDVDKRGKAIMYDMHCEFDNFKDMERDVLDGKVNGDTWIFKKQDGDKYRYYCKYLNNGFGQPFIWNSCYIKFVSSRKN</sequence>
<reference evidence="1 2" key="1">
    <citation type="journal article" date="2018" name="Sci. Rep.">
        <title>Genomic signatures of local adaptation to the degree of environmental predictability in rotifers.</title>
        <authorList>
            <person name="Franch-Gras L."/>
            <person name="Hahn C."/>
            <person name="Garcia-Roger E.M."/>
            <person name="Carmona M.J."/>
            <person name="Serra M."/>
            <person name="Gomez A."/>
        </authorList>
    </citation>
    <scope>NUCLEOTIDE SEQUENCE [LARGE SCALE GENOMIC DNA]</scope>
    <source>
        <strain evidence="1">HYR1</strain>
    </source>
</reference>
<proteinExistence type="predicted"/>